<gene>
    <name evidence="1" type="ORF">KI387_032215</name>
</gene>
<dbReference type="Proteomes" id="UP000824469">
    <property type="component" value="Unassembled WGS sequence"/>
</dbReference>
<name>A0AA38F3B3_TAXCH</name>
<reference evidence="1 2" key="1">
    <citation type="journal article" date="2021" name="Nat. Plants">
        <title>The Taxus genome provides insights into paclitaxel biosynthesis.</title>
        <authorList>
            <person name="Xiong X."/>
            <person name="Gou J."/>
            <person name="Liao Q."/>
            <person name="Li Y."/>
            <person name="Zhou Q."/>
            <person name="Bi G."/>
            <person name="Li C."/>
            <person name="Du R."/>
            <person name="Wang X."/>
            <person name="Sun T."/>
            <person name="Guo L."/>
            <person name="Liang H."/>
            <person name="Lu P."/>
            <person name="Wu Y."/>
            <person name="Zhang Z."/>
            <person name="Ro D.K."/>
            <person name="Shang Y."/>
            <person name="Huang S."/>
            <person name="Yan J."/>
        </authorList>
    </citation>
    <scope>NUCLEOTIDE SEQUENCE [LARGE SCALE GENOMIC DNA]</scope>
    <source>
        <strain evidence="1">Ta-2019</strain>
    </source>
</reference>
<feature type="non-terminal residue" evidence="1">
    <location>
        <position position="1"/>
    </location>
</feature>
<sequence>SIIPLEIELPSLRISLRDYLDKDEDYRVARLAELELLDEKRIHALNHLKVYQNRVSRNYNKRIIPRQFEV</sequence>
<organism evidence="1 2">
    <name type="scientific">Taxus chinensis</name>
    <name type="common">Chinese yew</name>
    <name type="synonym">Taxus wallichiana var. chinensis</name>
    <dbReference type="NCBI Taxonomy" id="29808"/>
    <lineage>
        <taxon>Eukaryota</taxon>
        <taxon>Viridiplantae</taxon>
        <taxon>Streptophyta</taxon>
        <taxon>Embryophyta</taxon>
        <taxon>Tracheophyta</taxon>
        <taxon>Spermatophyta</taxon>
        <taxon>Pinopsida</taxon>
        <taxon>Pinidae</taxon>
        <taxon>Conifers II</taxon>
        <taxon>Cupressales</taxon>
        <taxon>Taxaceae</taxon>
        <taxon>Taxus</taxon>
    </lineage>
</organism>
<accession>A0AA38F3B3</accession>
<evidence type="ECO:0000313" key="1">
    <source>
        <dbReference type="EMBL" id="KAH9288098.1"/>
    </source>
</evidence>
<evidence type="ECO:0000313" key="2">
    <source>
        <dbReference type="Proteomes" id="UP000824469"/>
    </source>
</evidence>
<protein>
    <submittedName>
        <fullName evidence="1">Uncharacterized protein</fullName>
    </submittedName>
</protein>
<proteinExistence type="predicted"/>
<dbReference type="EMBL" id="JAHRHJ020003813">
    <property type="protein sequence ID" value="KAH9288098.1"/>
    <property type="molecule type" value="Genomic_DNA"/>
</dbReference>
<dbReference type="AlphaFoldDB" id="A0AA38F3B3"/>
<dbReference type="OMA" id="GVRCRSY"/>
<feature type="non-terminal residue" evidence="1">
    <location>
        <position position="70"/>
    </location>
</feature>
<comment type="caution">
    <text evidence="1">The sequence shown here is derived from an EMBL/GenBank/DDBJ whole genome shotgun (WGS) entry which is preliminary data.</text>
</comment>
<keyword evidence="2" id="KW-1185">Reference proteome</keyword>